<dbReference type="NCBIfam" id="TIGR04274">
    <property type="entry name" value="hypoxanDNAglyco"/>
    <property type="match status" value="1"/>
</dbReference>
<feature type="domain" description="Uracil-DNA glycosylase-like" evidence="1">
    <location>
        <begin position="20"/>
        <end position="179"/>
    </location>
</feature>
<dbReference type="SMART" id="SM00987">
    <property type="entry name" value="UreE_C"/>
    <property type="match status" value="1"/>
</dbReference>
<dbReference type="InterPro" id="IPR026353">
    <property type="entry name" value="Hypoxan-DNA_Glyclase"/>
</dbReference>
<dbReference type="RefSeq" id="WP_284153869.1">
    <property type="nucleotide sequence ID" value="NZ_AP025516.1"/>
</dbReference>
<dbReference type="CDD" id="cd10032">
    <property type="entry name" value="UDG-F6_HDG"/>
    <property type="match status" value="1"/>
</dbReference>
<accession>A0ABN6M1N5</accession>
<dbReference type="Pfam" id="PF03167">
    <property type="entry name" value="UDG"/>
    <property type="match status" value="1"/>
</dbReference>
<proteinExistence type="predicted"/>
<dbReference type="InterPro" id="IPR005122">
    <property type="entry name" value="Uracil-DNA_glycosylase-like"/>
</dbReference>
<dbReference type="InterPro" id="IPR036895">
    <property type="entry name" value="Uracil-DNA_glycosylase-like_sf"/>
</dbReference>
<dbReference type="Gene3D" id="3.40.470.10">
    <property type="entry name" value="Uracil-DNA glycosylase-like domain"/>
    <property type="match status" value="1"/>
</dbReference>
<dbReference type="SMART" id="SM00986">
    <property type="entry name" value="UDG"/>
    <property type="match status" value="1"/>
</dbReference>
<dbReference type="Proteomes" id="UP000830055">
    <property type="component" value="Chromosome"/>
</dbReference>
<evidence type="ECO:0000313" key="2">
    <source>
        <dbReference type="EMBL" id="BDD86798.1"/>
    </source>
</evidence>
<sequence length="184" mass="20268">MTNPSGSDTEPATFSFSQCFSAVEPERALILILGSFPGVASLAAGQYYAHPRNSFWPIMAELLGFAADLDYGQRVAHLVNNRVALWDVLARCQRAGSLDAAIEPASITVNDVSLFFARQRGLKAVFFNGERAEREFRRRVLPQLADLSAGVVLRRLPSTSPAHAAVRYADKVAAWRVIVDYLDR</sequence>
<dbReference type="EMBL" id="AP025516">
    <property type="protein sequence ID" value="BDD86798.1"/>
    <property type="molecule type" value="Genomic_DNA"/>
</dbReference>
<dbReference type="SUPFAM" id="SSF52141">
    <property type="entry name" value="Uracil-DNA glycosylase-like"/>
    <property type="match status" value="1"/>
</dbReference>
<keyword evidence="3" id="KW-1185">Reference proteome</keyword>
<name>A0ABN6M1N5_9BACT</name>
<protein>
    <submittedName>
        <fullName evidence="2">DNA-deoxyinosine glycosylase</fullName>
    </submittedName>
</protein>
<evidence type="ECO:0000259" key="1">
    <source>
        <dbReference type="SMART" id="SM00986"/>
    </source>
</evidence>
<organism evidence="2 3">
    <name type="scientific">Desulfofustis limnaeus</name>
    <dbReference type="NCBI Taxonomy" id="2740163"/>
    <lineage>
        <taxon>Bacteria</taxon>
        <taxon>Pseudomonadati</taxon>
        <taxon>Thermodesulfobacteriota</taxon>
        <taxon>Desulfobulbia</taxon>
        <taxon>Desulfobulbales</taxon>
        <taxon>Desulfocapsaceae</taxon>
        <taxon>Desulfofustis</taxon>
    </lineage>
</organism>
<gene>
    <name evidence="2" type="ORF">DPPLL_11630</name>
</gene>
<evidence type="ECO:0000313" key="3">
    <source>
        <dbReference type="Proteomes" id="UP000830055"/>
    </source>
</evidence>
<reference evidence="2 3" key="1">
    <citation type="submission" date="2022-01" db="EMBL/GenBank/DDBJ databases">
        <title>Desulfofustis limnae sp. nov., a novel mesophilic sulfate-reducing bacterium isolated from marsh soil.</title>
        <authorList>
            <person name="Watanabe M."/>
            <person name="Takahashi A."/>
            <person name="Kojima H."/>
            <person name="Fukui M."/>
        </authorList>
    </citation>
    <scope>NUCLEOTIDE SEQUENCE [LARGE SCALE GENOMIC DNA]</scope>
    <source>
        <strain evidence="2 3">PPLL</strain>
    </source>
</reference>